<dbReference type="CDD" id="cd01389">
    <property type="entry name" value="HMG-box_ROX1-like"/>
    <property type="match status" value="1"/>
</dbReference>
<feature type="compositionally biased region" description="Polar residues" evidence="4">
    <location>
        <begin position="335"/>
        <end position="351"/>
    </location>
</feature>
<feature type="compositionally biased region" description="Pro residues" evidence="4">
    <location>
        <begin position="261"/>
        <end position="280"/>
    </location>
</feature>
<feature type="domain" description="HMG box" evidence="5">
    <location>
        <begin position="304"/>
        <end position="377"/>
    </location>
</feature>
<organism evidence="6 7">
    <name type="scientific">Cylindrobasidium torrendii FP15055 ss-10</name>
    <dbReference type="NCBI Taxonomy" id="1314674"/>
    <lineage>
        <taxon>Eukaryota</taxon>
        <taxon>Fungi</taxon>
        <taxon>Dikarya</taxon>
        <taxon>Basidiomycota</taxon>
        <taxon>Agaricomycotina</taxon>
        <taxon>Agaricomycetes</taxon>
        <taxon>Agaricomycetidae</taxon>
        <taxon>Agaricales</taxon>
        <taxon>Marasmiineae</taxon>
        <taxon>Physalacriaceae</taxon>
        <taxon>Cylindrobasidium</taxon>
    </lineage>
</organism>
<keyword evidence="7" id="KW-1185">Reference proteome</keyword>
<evidence type="ECO:0000256" key="4">
    <source>
        <dbReference type="SAM" id="MobiDB-lite"/>
    </source>
</evidence>
<dbReference type="SMART" id="SM00398">
    <property type="entry name" value="HMG"/>
    <property type="match status" value="1"/>
</dbReference>
<dbReference type="OrthoDB" id="6247875at2759"/>
<feature type="compositionally biased region" description="Acidic residues" evidence="4">
    <location>
        <begin position="669"/>
        <end position="685"/>
    </location>
</feature>
<protein>
    <recommendedName>
        <fullName evidence="5">HMG box domain-containing protein</fullName>
    </recommendedName>
</protein>
<feature type="compositionally biased region" description="Basic residues" evidence="4">
    <location>
        <begin position="283"/>
        <end position="294"/>
    </location>
</feature>
<dbReference type="GO" id="GO:0000978">
    <property type="term" value="F:RNA polymerase II cis-regulatory region sequence-specific DNA binding"/>
    <property type="evidence" value="ECO:0007669"/>
    <property type="project" value="TreeGrafter"/>
</dbReference>
<feature type="region of interest" description="Disordered" evidence="4">
    <location>
        <begin position="659"/>
        <end position="685"/>
    </location>
</feature>
<dbReference type="GO" id="GO:0005634">
    <property type="term" value="C:nucleus"/>
    <property type="evidence" value="ECO:0007669"/>
    <property type="project" value="UniProtKB-UniRule"/>
</dbReference>
<name>A0A0D7BCI1_9AGAR</name>
<dbReference type="Pfam" id="PF00505">
    <property type="entry name" value="HMG_box"/>
    <property type="match status" value="1"/>
</dbReference>
<feature type="region of interest" description="Disordered" evidence="4">
    <location>
        <begin position="196"/>
        <end position="462"/>
    </location>
</feature>
<evidence type="ECO:0000259" key="5">
    <source>
        <dbReference type="PROSITE" id="PS50118"/>
    </source>
</evidence>
<dbReference type="InterPro" id="IPR036910">
    <property type="entry name" value="HMG_box_dom_sf"/>
</dbReference>
<dbReference type="InterPro" id="IPR050140">
    <property type="entry name" value="SRY-related_HMG-box_TF-like"/>
</dbReference>
<dbReference type="Proteomes" id="UP000054007">
    <property type="component" value="Unassembled WGS sequence"/>
</dbReference>
<keyword evidence="1 3" id="KW-0238">DNA-binding</keyword>
<dbReference type="GO" id="GO:0001228">
    <property type="term" value="F:DNA-binding transcription activator activity, RNA polymerase II-specific"/>
    <property type="evidence" value="ECO:0007669"/>
    <property type="project" value="TreeGrafter"/>
</dbReference>
<sequence length="685" mass="74990">MARTMAAEYTGPPLSYMTSFAPPPLTAPTRLSLQRPFPGLAPPDAGSEDEGHPSSSTRPSTPTESMRSYSPTPSPPPDRMGSPNPSFRLRPAFPLTQGPGYRMIAPPPPKAPKLRPAVFDRQPSPSPSSPSSRSPSPEPEGNKNLWVPSEAQQQEMTYNMYKSMPPIAAPVYATQQREPLDPSKSQFSVLNFRPQKGLARERMEVPSPQPGGTEISFRTTPSPAPQPPPTVVQFQLPPASPAQYKPAMQQHHIPYHQQPVYLPPMMPQPVVPPPLPPAPPKSNHQRRKEAKKTPLKNQKPEGHIKRPPNAWMLYRSDFNKKAKDAARHNPELRKSGQTISSQASETWGNMSTEDKKVWFEAAGEAAHQHAAKNPDYRYQPIRRSRDSSELDESSSRETTPTPVLPAYPPHPPRQPSASVPPAEQPPIVVGYKYRNPHNISDGLQPVYRDKAQPSTEPSPEDADTLKYASNLVSPNLLAILTRALEEQKKNGVPMSVAANRDALLASTSTHYTPGATIKAWSASAGPRARGPASGVRTNAIIPMEVPRLSPPTQPAIPVVVPRTGSLVHAMDVDRPVQRPVEAYAMEVEPKEEVSTPVRVVSESPALSVNVMDATSMPVEPRPVAEGMTGILEVCVVEAMATNGNKEATDVLQEVHRAQVTHAAAQQQDVEMEEEDELEYESEEEN</sequence>
<accession>A0A0D7BCI1</accession>
<feature type="DNA-binding region" description="HMG box" evidence="3">
    <location>
        <begin position="304"/>
        <end position="377"/>
    </location>
</feature>
<feature type="compositionally biased region" description="Low complexity" evidence="4">
    <location>
        <begin position="53"/>
        <end position="68"/>
    </location>
</feature>
<evidence type="ECO:0000313" key="6">
    <source>
        <dbReference type="EMBL" id="KIY68227.1"/>
    </source>
</evidence>
<dbReference type="PANTHER" id="PTHR10270">
    <property type="entry name" value="SOX TRANSCRIPTION FACTOR"/>
    <property type="match status" value="1"/>
</dbReference>
<dbReference type="SUPFAM" id="SSF47095">
    <property type="entry name" value="HMG-box"/>
    <property type="match status" value="1"/>
</dbReference>
<gene>
    <name evidence="6" type="ORF">CYLTODRAFT_489958</name>
</gene>
<dbReference type="GO" id="GO:0030154">
    <property type="term" value="P:cell differentiation"/>
    <property type="evidence" value="ECO:0007669"/>
    <property type="project" value="TreeGrafter"/>
</dbReference>
<evidence type="ECO:0000313" key="7">
    <source>
        <dbReference type="Proteomes" id="UP000054007"/>
    </source>
</evidence>
<reference evidence="6 7" key="1">
    <citation type="journal article" date="2015" name="Fungal Genet. Biol.">
        <title>Evolution of novel wood decay mechanisms in Agaricales revealed by the genome sequences of Fistulina hepatica and Cylindrobasidium torrendii.</title>
        <authorList>
            <person name="Floudas D."/>
            <person name="Held B.W."/>
            <person name="Riley R."/>
            <person name="Nagy L.G."/>
            <person name="Koehler G."/>
            <person name="Ransdell A.S."/>
            <person name="Younus H."/>
            <person name="Chow J."/>
            <person name="Chiniquy J."/>
            <person name="Lipzen A."/>
            <person name="Tritt A."/>
            <person name="Sun H."/>
            <person name="Haridas S."/>
            <person name="LaButti K."/>
            <person name="Ohm R.A."/>
            <person name="Kues U."/>
            <person name="Blanchette R.A."/>
            <person name="Grigoriev I.V."/>
            <person name="Minto R.E."/>
            <person name="Hibbett D.S."/>
        </authorList>
    </citation>
    <scope>NUCLEOTIDE SEQUENCE [LARGE SCALE GENOMIC DNA]</scope>
    <source>
        <strain evidence="6 7">FP15055 ss-10</strain>
    </source>
</reference>
<dbReference type="EMBL" id="KN880507">
    <property type="protein sequence ID" value="KIY68227.1"/>
    <property type="molecule type" value="Genomic_DNA"/>
</dbReference>
<dbReference type="PRINTS" id="PR01217">
    <property type="entry name" value="PRICHEXTENSN"/>
</dbReference>
<dbReference type="AlphaFoldDB" id="A0A0D7BCI1"/>
<feature type="compositionally biased region" description="Pro residues" evidence="4">
    <location>
        <begin position="402"/>
        <end position="414"/>
    </location>
</feature>
<dbReference type="InterPro" id="IPR009071">
    <property type="entry name" value="HMG_box_dom"/>
</dbReference>
<proteinExistence type="predicted"/>
<evidence type="ECO:0000256" key="1">
    <source>
        <dbReference type="ARBA" id="ARBA00023125"/>
    </source>
</evidence>
<dbReference type="PROSITE" id="PS50118">
    <property type="entry name" value="HMG_BOX_2"/>
    <property type="match status" value="1"/>
</dbReference>
<dbReference type="STRING" id="1314674.A0A0D7BCI1"/>
<keyword evidence="3" id="KW-0539">Nucleus</keyword>
<dbReference type="PANTHER" id="PTHR10270:SF161">
    <property type="entry name" value="SEX-DETERMINING REGION Y PROTEIN"/>
    <property type="match status" value="1"/>
</dbReference>
<evidence type="ECO:0000256" key="3">
    <source>
        <dbReference type="PROSITE-ProRule" id="PRU00267"/>
    </source>
</evidence>
<feature type="compositionally biased region" description="Basic and acidic residues" evidence="4">
    <location>
        <begin position="317"/>
        <end position="334"/>
    </location>
</feature>
<dbReference type="Gene3D" id="1.10.30.10">
    <property type="entry name" value="High mobility group box domain"/>
    <property type="match status" value="1"/>
</dbReference>
<feature type="region of interest" description="Disordered" evidence="4">
    <location>
        <begin position="1"/>
        <end position="152"/>
    </location>
</feature>
<keyword evidence="2" id="KW-0804">Transcription</keyword>
<evidence type="ECO:0000256" key="2">
    <source>
        <dbReference type="ARBA" id="ARBA00023163"/>
    </source>
</evidence>